<sequence>MCILYLIYKDPLL</sequence>
<reference evidence="1" key="1">
    <citation type="submission" date="2018-02" db="EMBL/GenBank/DDBJ databases">
        <title>Rhizophora mucronata_Transcriptome.</title>
        <authorList>
            <person name="Meera S.P."/>
            <person name="Sreeshan A."/>
            <person name="Augustine A."/>
        </authorList>
    </citation>
    <scope>NUCLEOTIDE SEQUENCE</scope>
    <source>
        <tissue evidence="1">Leaf</tissue>
    </source>
</reference>
<accession>A0A2P2JV27</accession>
<protein>
    <submittedName>
        <fullName evidence="1">Retrovirus-related Pol polyprotein from transposon TNT 1-94</fullName>
    </submittedName>
</protein>
<proteinExistence type="predicted"/>
<dbReference type="EMBL" id="GGEC01016845">
    <property type="protein sequence ID" value="MBW97328.1"/>
    <property type="molecule type" value="Transcribed_RNA"/>
</dbReference>
<evidence type="ECO:0000313" key="1">
    <source>
        <dbReference type="EMBL" id="MBW97328.1"/>
    </source>
</evidence>
<organism evidence="1">
    <name type="scientific">Rhizophora mucronata</name>
    <name type="common">Asiatic mangrove</name>
    <dbReference type="NCBI Taxonomy" id="61149"/>
    <lineage>
        <taxon>Eukaryota</taxon>
        <taxon>Viridiplantae</taxon>
        <taxon>Streptophyta</taxon>
        <taxon>Embryophyta</taxon>
        <taxon>Tracheophyta</taxon>
        <taxon>Spermatophyta</taxon>
        <taxon>Magnoliopsida</taxon>
        <taxon>eudicotyledons</taxon>
        <taxon>Gunneridae</taxon>
        <taxon>Pentapetalae</taxon>
        <taxon>rosids</taxon>
        <taxon>fabids</taxon>
        <taxon>Malpighiales</taxon>
        <taxon>Rhizophoraceae</taxon>
        <taxon>Rhizophora</taxon>
    </lineage>
</organism>
<name>A0A2P2JV27_RHIMU</name>